<dbReference type="SUPFAM" id="SSF56672">
    <property type="entry name" value="DNA/RNA polymerases"/>
    <property type="match status" value="1"/>
</dbReference>
<reference evidence="3 4" key="1">
    <citation type="journal article" date="2020" name="Nature">
        <title>Six reference-quality genomes reveal evolution of bat adaptations.</title>
        <authorList>
            <person name="Jebb D."/>
            <person name="Huang Z."/>
            <person name="Pippel M."/>
            <person name="Hughes G.M."/>
            <person name="Lavrichenko K."/>
            <person name="Devanna P."/>
            <person name="Winkler S."/>
            <person name="Jermiin L.S."/>
            <person name="Skirmuntt E.C."/>
            <person name="Katzourakis A."/>
            <person name="Burkitt-Gray L."/>
            <person name="Ray D.A."/>
            <person name="Sullivan K.A.M."/>
            <person name="Roscito J.G."/>
            <person name="Kirilenko B.M."/>
            <person name="Davalos L.M."/>
            <person name="Corthals A.P."/>
            <person name="Power M.L."/>
            <person name="Jones G."/>
            <person name="Ransome R.D."/>
            <person name="Dechmann D.K.N."/>
            <person name="Locatelli A.G."/>
            <person name="Puechmaille S.J."/>
            <person name="Fedrigo O."/>
            <person name="Jarvis E.D."/>
            <person name="Hiller M."/>
            <person name="Vernes S.C."/>
            <person name="Myers E.W."/>
            <person name="Teeling E.C."/>
        </authorList>
    </citation>
    <scope>NUCLEOTIDE SEQUENCE [LARGE SCALE GENOMIC DNA]</scope>
    <source>
        <strain evidence="3">MRhiFer1</strain>
        <tissue evidence="3">Lung</tissue>
    </source>
</reference>
<comment type="caution">
    <text evidence="3">The sequence shown here is derived from an EMBL/GenBank/DDBJ whole genome shotgun (WGS) entry which is preliminary data.</text>
</comment>
<name>A0A7J7UXA8_RHIFE</name>
<dbReference type="AlphaFoldDB" id="A0A7J7UXA8"/>
<dbReference type="PROSITE" id="PS50878">
    <property type="entry name" value="RT_POL"/>
    <property type="match status" value="1"/>
</dbReference>
<proteinExistence type="predicted"/>
<organism evidence="3 4">
    <name type="scientific">Rhinolophus ferrumequinum</name>
    <name type="common">Greater horseshoe bat</name>
    <dbReference type="NCBI Taxonomy" id="59479"/>
    <lineage>
        <taxon>Eukaryota</taxon>
        <taxon>Metazoa</taxon>
        <taxon>Chordata</taxon>
        <taxon>Craniata</taxon>
        <taxon>Vertebrata</taxon>
        <taxon>Euteleostomi</taxon>
        <taxon>Mammalia</taxon>
        <taxon>Eutheria</taxon>
        <taxon>Laurasiatheria</taxon>
        <taxon>Chiroptera</taxon>
        <taxon>Yinpterochiroptera</taxon>
        <taxon>Rhinolophoidea</taxon>
        <taxon>Rhinolophidae</taxon>
        <taxon>Rhinolophinae</taxon>
        <taxon>Rhinolophus</taxon>
    </lineage>
</organism>
<dbReference type="Pfam" id="PF00078">
    <property type="entry name" value="RVT_1"/>
    <property type="match status" value="1"/>
</dbReference>
<evidence type="ECO:0000313" key="4">
    <source>
        <dbReference type="Proteomes" id="UP000585614"/>
    </source>
</evidence>
<evidence type="ECO:0000256" key="1">
    <source>
        <dbReference type="ARBA" id="ARBA00012493"/>
    </source>
</evidence>
<dbReference type="PANTHER" id="PTHR19446">
    <property type="entry name" value="REVERSE TRANSCRIPTASES"/>
    <property type="match status" value="1"/>
</dbReference>
<evidence type="ECO:0000259" key="2">
    <source>
        <dbReference type="PROSITE" id="PS50878"/>
    </source>
</evidence>
<dbReference type="InterPro" id="IPR043502">
    <property type="entry name" value="DNA/RNA_pol_sf"/>
</dbReference>
<dbReference type="EMBL" id="JACAGC010000015">
    <property type="protein sequence ID" value="KAF6317422.1"/>
    <property type="molecule type" value="Genomic_DNA"/>
</dbReference>
<dbReference type="EC" id="2.7.7.49" evidence="1"/>
<gene>
    <name evidence="3" type="ORF">mRhiFer1_008484</name>
</gene>
<protein>
    <recommendedName>
        <fullName evidence="1">RNA-directed DNA polymerase</fullName>
        <ecNumber evidence="1">2.7.7.49</ecNumber>
    </recommendedName>
</protein>
<dbReference type="GO" id="GO:0003964">
    <property type="term" value="F:RNA-directed DNA polymerase activity"/>
    <property type="evidence" value="ECO:0007669"/>
    <property type="project" value="UniProtKB-EC"/>
</dbReference>
<feature type="domain" description="Reverse transcriptase" evidence="2">
    <location>
        <begin position="1"/>
        <end position="164"/>
    </location>
</feature>
<sequence length="171" mass="19583">MIISIDAEKAFDKIQHPFMIKTLHKIGIEGKYLNIIKTIYDKPSLNLIINGEKLKPFALRSGTRQGCPLSSLLFNILLEVLASAIRQEKEIKGIQIGNEEVKLSLFADDMMLYIENPKDSTKKLLEQSTNTVNLLATKSTYKNPLHSYILTMKSQKKKYKKLFLLQLQQNE</sequence>
<dbReference type="Proteomes" id="UP000585614">
    <property type="component" value="Unassembled WGS sequence"/>
</dbReference>
<dbReference type="InterPro" id="IPR000477">
    <property type="entry name" value="RT_dom"/>
</dbReference>
<accession>A0A7J7UXA8</accession>
<evidence type="ECO:0000313" key="3">
    <source>
        <dbReference type="EMBL" id="KAF6317422.1"/>
    </source>
</evidence>